<reference evidence="1 2" key="1">
    <citation type="journal article" date="2009" name="Nat. Genet.">
        <title>The genome of the cucumber, Cucumis sativus L.</title>
        <authorList>
            <person name="Huang S."/>
            <person name="Li R."/>
            <person name="Zhang Z."/>
            <person name="Li L."/>
            <person name="Gu X."/>
            <person name="Fan W."/>
            <person name="Lucas W.J."/>
            <person name="Wang X."/>
            <person name="Xie B."/>
            <person name="Ni P."/>
            <person name="Ren Y."/>
            <person name="Zhu H."/>
            <person name="Li J."/>
            <person name="Lin K."/>
            <person name="Jin W."/>
            <person name="Fei Z."/>
            <person name="Li G."/>
            <person name="Staub J."/>
            <person name="Kilian A."/>
            <person name="van der Vossen E.A."/>
            <person name="Wu Y."/>
            <person name="Guo J."/>
            <person name="He J."/>
            <person name="Jia Z."/>
            <person name="Ren Y."/>
            <person name="Tian G."/>
            <person name="Lu Y."/>
            <person name="Ruan J."/>
            <person name="Qian W."/>
            <person name="Wang M."/>
            <person name="Huang Q."/>
            <person name="Li B."/>
            <person name="Xuan Z."/>
            <person name="Cao J."/>
            <person name="Asan"/>
            <person name="Wu Z."/>
            <person name="Zhang J."/>
            <person name="Cai Q."/>
            <person name="Bai Y."/>
            <person name="Zhao B."/>
            <person name="Han Y."/>
            <person name="Li Y."/>
            <person name="Li X."/>
            <person name="Wang S."/>
            <person name="Shi Q."/>
            <person name="Liu S."/>
            <person name="Cho W.K."/>
            <person name="Kim J.Y."/>
            <person name="Xu Y."/>
            <person name="Heller-Uszynska K."/>
            <person name="Miao H."/>
            <person name="Cheng Z."/>
            <person name="Zhang S."/>
            <person name="Wu J."/>
            <person name="Yang Y."/>
            <person name="Kang H."/>
            <person name="Li M."/>
            <person name="Liang H."/>
            <person name="Ren X."/>
            <person name="Shi Z."/>
            <person name="Wen M."/>
            <person name="Jian M."/>
            <person name="Yang H."/>
            <person name="Zhang G."/>
            <person name="Yang Z."/>
            <person name="Chen R."/>
            <person name="Liu S."/>
            <person name="Li J."/>
            <person name="Ma L."/>
            <person name="Liu H."/>
            <person name="Zhou Y."/>
            <person name="Zhao J."/>
            <person name="Fang X."/>
            <person name="Li G."/>
            <person name="Fang L."/>
            <person name="Li Y."/>
            <person name="Liu D."/>
            <person name="Zheng H."/>
            <person name="Zhang Y."/>
            <person name="Qin N."/>
            <person name="Li Z."/>
            <person name="Yang G."/>
            <person name="Yang S."/>
            <person name="Bolund L."/>
            <person name="Kristiansen K."/>
            <person name="Zheng H."/>
            <person name="Li S."/>
            <person name="Zhang X."/>
            <person name="Yang H."/>
            <person name="Wang J."/>
            <person name="Sun R."/>
            <person name="Zhang B."/>
            <person name="Jiang S."/>
            <person name="Wang J."/>
            <person name="Du Y."/>
            <person name="Li S."/>
        </authorList>
    </citation>
    <scope>NUCLEOTIDE SEQUENCE [LARGE SCALE GENOMIC DNA]</scope>
    <source>
        <strain evidence="2">cv. 9930</strain>
    </source>
</reference>
<dbReference type="Proteomes" id="UP000029981">
    <property type="component" value="Chromosome 4"/>
</dbReference>
<dbReference type="PANTHER" id="PTHR47198">
    <property type="entry name" value="OS05G0299300 PROTEIN"/>
    <property type="match status" value="1"/>
</dbReference>
<reference evidence="1 2" key="3">
    <citation type="journal article" date="2010" name="BMC Genomics">
        <title>Transcriptome sequencing and comparative analysis of cucumber flowers with different sex types.</title>
        <authorList>
            <person name="Guo S."/>
            <person name="Zheng Y."/>
            <person name="Joung J.G."/>
            <person name="Liu S."/>
            <person name="Zhang Z."/>
            <person name="Crasta O.R."/>
            <person name="Sobral B.W."/>
            <person name="Xu Y."/>
            <person name="Huang S."/>
            <person name="Fei Z."/>
        </authorList>
    </citation>
    <scope>NUCLEOTIDE SEQUENCE [LARGE SCALE GENOMIC DNA]</scope>
    <source>
        <strain evidence="2">cv. 9930</strain>
    </source>
</reference>
<evidence type="ECO:0000313" key="2">
    <source>
        <dbReference type="Proteomes" id="UP000029981"/>
    </source>
</evidence>
<evidence type="ECO:0000313" key="1">
    <source>
        <dbReference type="EMBL" id="KGN53908.1"/>
    </source>
</evidence>
<dbReference type="EMBL" id="CM002925">
    <property type="protein sequence ID" value="KGN53908.1"/>
    <property type="molecule type" value="Genomic_DNA"/>
</dbReference>
<reference evidence="1 2" key="2">
    <citation type="journal article" date="2009" name="PLoS ONE">
        <title>An integrated genetic and cytogenetic map of the cucumber genome.</title>
        <authorList>
            <person name="Ren Y."/>
            <person name="Zhang Z."/>
            <person name="Liu J."/>
            <person name="Staub J.E."/>
            <person name="Han Y."/>
            <person name="Cheng Z."/>
            <person name="Li X."/>
            <person name="Lu J."/>
            <person name="Miao H."/>
            <person name="Kang H."/>
            <person name="Xie B."/>
            <person name="Gu X."/>
            <person name="Wang X."/>
            <person name="Du Y."/>
            <person name="Jin W."/>
            <person name="Huang S."/>
        </authorList>
    </citation>
    <scope>NUCLEOTIDE SEQUENCE [LARGE SCALE GENOMIC DNA]</scope>
    <source>
        <strain evidence="2">cv. 9930</strain>
    </source>
</reference>
<name>A0A0A0KWK0_CUCSA</name>
<organism evidence="1 2">
    <name type="scientific">Cucumis sativus</name>
    <name type="common">Cucumber</name>
    <dbReference type="NCBI Taxonomy" id="3659"/>
    <lineage>
        <taxon>Eukaryota</taxon>
        <taxon>Viridiplantae</taxon>
        <taxon>Streptophyta</taxon>
        <taxon>Embryophyta</taxon>
        <taxon>Tracheophyta</taxon>
        <taxon>Spermatophyta</taxon>
        <taxon>Magnoliopsida</taxon>
        <taxon>eudicotyledons</taxon>
        <taxon>Gunneridae</taxon>
        <taxon>Pentapetalae</taxon>
        <taxon>rosids</taxon>
        <taxon>fabids</taxon>
        <taxon>Cucurbitales</taxon>
        <taxon>Cucurbitaceae</taxon>
        <taxon>Benincaseae</taxon>
        <taxon>Cucumis</taxon>
    </lineage>
</organism>
<accession>A0A0A0KWK0</accession>
<sequence length="115" mass="13844">MENMQYAEELVREFLVFRGFTSALQSYESELSTDIGKGFQVDRILDLIFSVYIPNALLHHLTIHYFQLCQSWRFPSFVIIWYMPYNQEGQIKFWSFLKYMAMIYCRGLKIGLRDF</sequence>
<dbReference type="PANTHER" id="PTHR47198:SF1">
    <property type="entry name" value="WD REPEAT-CONTAINING PROTEIN 91-LIKE ISOFORM X1"/>
    <property type="match status" value="1"/>
</dbReference>
<evidence type="ECO:0008006" key="3">
    <source>
        <dbReference type="Google" id="ProtNLM"/>
    </source>
</evidence>
<proteinExistence type="predicted"/>
<dbReference type="Gramene" id="KGN53908">
    <property type="protein sequence ID" value="KGN53908"/>
    <property type="gene ID" value="Csa_4G187870"/>
</dbReference>
<dbReference type="STRING" id="3659.A0A0A0KWK0"/>
<protein>
    <recommendedName>
        <fullName evidence="3">LisH domain-containing protein</fullName>
    </recommendedName>
</protein>
<reference evidence="1 2" key="4">
    <citation type="journal article" date="2011" name="BMC Genomics">
        <title>RNA-Seq improves annotation of protein-coding genes in the cucumber genome.</title>
        <authorList>
            <person name="Li Z."/>
            <person name="Zhang Z."/>
            <person name="Yan P."/>
            <person name="Huang S."/>
            <person name="Fei Z."/>
            <person name="Lin K."/>
        </authorList>
    </citation>
    <scope>NUCLEOTIDE SEQUENCE [LARGE SCALE GENOMIC DNA]</scope>
    <source>
        <strain evidence="2">cv. 9930</strain>
    </source>
</reference>
<gene>
    <name evidence="1" type="ORF">Csa_4G187870</name>
</gene>
<keyword evidence="2" id="KW-1185">Reference proteome</keyword>
<dbReference type="AlphaFoldDB" id="A0A0A0KWK0"/>